<sequence>NGSRSSCCELACSPVVKSVLVGAAFMAAFLLPVQARMTPNQFEIKAVCWDNAEEAIRYHEEILGEYPIGKGWVSEHSFGAIMHNPVKPSWTFLSFHKNDNGVIVCAITGGTHWETINLGDESEKLEL</sequence>
<accession>A0A382RH19</accession>
<evidence type="ECO:0000256" key="1">
    <source>
        <dbReference type="SAM" id="Phobius"/>
    </source>
</evidence>
<name>A0A382RH19_9ZZZZ</name>
<dbReference type="AlphaFoldDB" id="A0A382RH19"/>
<keyword evidence="1" id="KW-0812">Transmembrane</keyword>
<protein>
    <submittedName>
        <fullName evidence="2">Uncharacterized protein</fullName>
    </submittedName>
</protein>
<keyword evidence="1" id="KW-1133">Transmembrane helix</keyword>
<dbReference type="EMBL" id="UINC01121040">
    <property type="protein sequence ID" value="SVC95911.1"/>
    <property type="molecule type" value="Genomic_DNA"/>
</dbReference>
<gene>
    <name evidence="2" type="ORF">METZ01_LOCUS348765</name>
</gene>
<proteinExistence type="predicted"/>
<feature type="transmembrane region" description="Helical" evidence="1">
    <location>
        <begin position="15"/>
        <end position="33"/>
    </location>
</feature>
<feature type="non-terminal residue" evidence="2">
    <location>
        <position position="1"/>
    </location>
</feature>
<organism evidence="2">
    <name type="scientific">marine metagenome</name>
    <dbReference type="NCBI Taxonomy" id="408172"/>
    <lineage>
        <taxon>unclassified sequences</taxon>
        <taxon>metagenomes</taxon>
        <taxon>ecological metagenomes</taxon>
    </lineage>
</organism>
<evidence type="ECO:0000313" key="2">
    <source>
        <dbReference type="EMBL" id="SVC95911.1"/>
    </source>
</evidence>
<reference evidence="2" key="1">
    <citation type="submission" date="2018-05" db="EMBL/GenBank/DDBJ databases">
        <authorList>
            <person name="Lanie J.A."/>
            <person name="Ng W.-L."/>
            <person name="Kazmierczak K.M."/>
            <person name="Andrzejewski T.M."/>
            <person name="Davidsen T.M."/>
            <person name="Wayne K.J."/>
            <person name="Tettelin H."/>
            <person name="Glass J.I."/>
            <person name="Rusch D."/>
            <person name="Podicherti R."/>
            <person name="Tsui H.-C.T."/>
            <person name="Winkler M.E."/>
        </authorList>
    </citation>
    <scope>NUCLEOTIDE SEQUENCE</scope>
</reference>
<keyword evidence="1" id="KW-0472">Membrane</keyword>